<evidence type="ECO:0000256" key="1">
    <source>
        <dbReference type="SAM" id="SignalP"/>
    </source>
</evidence>
<protein>
    <submittedName>
        <fullName evidence="2">Uncharacterized protein</fullName>
    </submittedName>
</protein>
<dbReference type="KEGG" id="muh:HYN43_027735"/>
<dbReference type="OrthoDB" id="762292at2"/>
<organism evidence="2 3">
    <name type="scientific">Mucilaginibacter celer</name>
    <dbReference type="NCBI Taxonomy" id="2305508"/>
    <lineage>
        <taxon>Bacteria</taxon>
        <taxon>Pseudomonadati</taxon>
        <taxon>Bacteroidota</taxon>
        <taxon>Sphingobacteriia</taxon>
        <taxon>Sphingobacteriales</taxon>
        <taxon>Sphingobacteriaceae</taxon>
        <taxon>Mucilaginibacter</taxon>
    </lineage>
</organism>
<keyword evidence="1" id="KW-0732">Signal</keyword>
<dbReference type="AlphaFoldDB" id="A0A494VZB6"/>
<reference evidence="2 3" key="1">
    <citation type="submission" date="2018-10" db="EMBL/GenBank/DDBJ databases">
        <title>Genome sequencing of Mucilaginibacter sp. HYN0043.</title>
        <authorList>
            <person name="Kim M."/>
            <person name="Yi H."/>
        </authorList>
    </citation>
    <scope>NUCLEOTIDE SEQUENCE [LARGE SCALE GENOMIC DNA]</scope>
    <source>
        <strain evidence="2 3">HYN0043</strain>
    </source>
</reference>
<keyword evidence="3" id="KW-1185">Reference proteome</keyword>
<dbReference type="Proteomes" id="UP000270046">
    <property type="component" value="Chromosome"/>
</dbReference>
<name>A0A494VZB6_9SPHI</name>
<evidence type="ECO:0000313" key="2">
    <source>
        <dbReference type="EMBL" id="AYL98830.1"/>
    </source>
</evidence>
<evidence type="ECO:0000313" key="3">
    <source>
        <dbReference type="Proteomes" id="UP000270046"/>
    </source>
</evidence>
<dbReference type="EMBL" id="CP032869">
    <property type="protein sequence ID" value="AYL98830.1"/>
    <property type="molecule type" value="Genomic_DNA"/>
</dbReference>
<dbReference type="RefSeq" id="WP_119407097.1">
    <property type="nucleotide sequence ID" value="NZ_CP032869.1"/>
</dbReference>
<gene>
    <name evidence="2" type="ORF">HYN43_027735</name>
</gene>
<accession>A0A494VZB6</accession>
<sequence length="273" mass="29564">MKTIRFNIIMAFVLALLCTATIGKAQSTFKQGDVYSKTTRIHASGVLQRGNQQFNINTASSISKTYKVTGLTGNGVILTVTTTHIADTVDAFNKRQVYDSAKPADTSSFIQMALQSLVGKVVTLSIDRSGIITDVNDPDEQYATDTLMTFAGFNRDQFITGSRLDLFADYQPAKKSGETWVSHTALDDEKISTTYTVGESAEEGRHVSLSVNSTSTGTDQNSYTNGVLVVDQGSGVILLGAMKTATVSYKLVNNTASSFSRRTEVLEKCTKMN</sequence>
<feature type="chain" id="PRO_5019725819" evidence="1">
    <location>
        <begin position="26"/>
        <end position="273"/>
    </location>
</feature>
<proteinExistence type="predicted"/>
<feature type="signal peptide" evidence="1">
    <location>
        <begin position="1"/>
        <end position="25"/>
    </location>
</feature>